<protein>
    <submittedName>
        <fullName evidence="2">DUF4946 domain-containing protein</fullName>
    </submittedName>
</protein>
<proteinExistence type="predicted"/>
<dbReference type="InterPro" id="IPR032543">
    <property type="entry name" value="DUF4946"/>
</dbReference>
<sequence length="175" mass="18222">MQKRFAIHLSVLLVLAGTAMAGEVVVDWPPGWQVEPIPVEAGSEVIRQRAVKPDANGDPAMVVELSQSPVEPGHVVNVAGVVLEMRTVVQKNFSQGGYQSACTRVKASTLNDVPAAETTCTITLNGGPVITQTLVAAAGPAKAWALSYAGTPAGYQANVGAVLEIRSSLVLNAEH</sequence>
<dbReference type="Pfam" id="PF16304">
    <property type="entry name" value="DUF4946"/>
    <property type="match status" value="1"/>
</dbReference>
<gene>
    <name evidence="2" type="ORF">HBH25_01765</name>
</gene>
<keyword evidence="3" id="KW-1185">Reference proteome</keyword>
<name>A0ABX0Y8F5_9PSED</name>
<evidence type="ECO:0000313" key="2">
    <source>
        <dbReference type="EMBL" id="NJO99594.1"/>
    </source>
</evidence>
<keyword evidence="1" id="KW-0732">Signal</keyword>
<accession>A0ABX0Y8F5</accession>
<organism evidence="2 3">
    <name type="scientific">Pseudomonas quercus</name>
    <dbReference type="NCBI Taxonomy" id="2722792"/>
    <lineage>
        <taxon>Bacteria</taxon>
        <taxon>Pseudomonadati</taxon>
        <taxon>Pseudomonadota</taxon>
        <taxon>Gammaproteobacteria</taxon>
        <taxon>Pseudomonadales</taxon>
        <taxon>Pseudomonadaceae</taxon>
        <taxon>Pseudomonas</taxon>
    </lineage>
</organism>
<evidence type="ECO:0000256" key="1">
    <source>
        <dbReference type="SAM" id="SignalP"/>
    </source>
</evidence>
<comment type="caution">
    <text evidence="2">The sequence shown here is derived from an EMBL/GenBank/DDBJ whole genome shotgun (WGS) entry which is preliminary data.</text>
</comment>
<feature type="signal peptide" evidence="1">
    <location>
        <begin position="1"/>
        <end position="21"/>
    </location>
</feature>
<dbReference type="Proteomes" id="UP000746535">
    <property type="component" value="Unassembled WGS sequence"/>
</dbReference>
<reference evidence="2 3" key="1">
    <citation type="submission" date="2020-03" db="EMBL/GenBank/DDBJ databases">
        <authorList>
            <person name="Wang L."/>
            <person name="He N."/>
            <person name="Li Y."/>
            <person name="Fang Y."/>
            <person name="Zhang F."/>
        </authorList>
    </citation>
    <scope>NUCLEOTIDE SEQUENCE [LARGE SCALE GENOMIC DNA]</scope>
    <source>
        <strain evidence="3">hsmgli-8</strain>
    </source>
</reference>
<dbReference type="EMBL" id="JAAVJI010000001">
    <property type="protein sequence ID" value="NJO99594.1"/>
    <property type="molecule type" value="Genomic_DNA"/>
</dbReference>
<feature type="chain" id="PRO_5046835977" evidence="1">
    <location>
        <begin position="22"/>
        <end position="175"/>
    </location>
</feature>
<evidence type="ECO:0000313" key="3">
    <source>
        <dbReference type="Proteomes" id="UP000746535"/>
    </source>
</evidence>